<dbReference type="Proteomes" id="UP000654075">
    <property type="component" value="Unassembled WGS sequence"/>
</dbReference>
<dbReference type="OrthoDB" id="415835at2759"/>
<dbReference type="AlphaFoldDB" id="A0A813DHF4"/>
<protein>
    <recommendedName>
        <fullName evidence="3">C3H1-type domain-containing protein</fullName>
    </recommendedName>
</protein>
<sequence length="255" mass="27071">MAQVLPLQAMKPAPLKSLGSFKGQASPMGSITGSKTSQSYVSGTPGATFRMTPQGSGSRPRRWADFTPMAGEAALWPPTPSPMGSYSYTSSVGFGMPQPAMQQEVYQQMPGNQMPGMPQMMMMQVPAGQMQGQGQMMVSMPAGATFGGMIMMQSAPAPMQGSGQPPAQEFVSQSQGLHSLAGRQLFQEAMDSSLLLGDSQADGSNLLTSGSAMHGTGRCSPCAWFWKSRGCNNYTNCAYCHLCPEGELKNRKKAK</sequence>
<evidence type="ECO:0000313" key="2">
    <source>
        <dbReference type="Proteomes" id="UP000654075"/>
    </source>
</evidence>
<comment type="caution">
    <text evidence="1">The sequence shown here is derived from an EMBL/GenBank/DDBJ whole genome shotgun (WGS) entry which is preliminary data.</text>
</comment>
<organism evidence="1 2">
    <name type="scientific">Polarella glacialis</name>
    <name type="common">Dinoflagellate</name>
    <dbReference type="NCBI Taxonomy" id="89957"/>
    <lineage>
        <taxon>Eukaryota</taxon>
        <taxon>Sar</taxon>
        <taxon>Alveolata</taxon>
        <taxon>Dinophyceae</taxon>
        <taxon>Suessiales</taxon>
        <taxon>Suessiaceae</taxon>
        <taxon>Polarella</taxon>
    </lineage>
</organism>
<gene>
    <name evidence="1" type="ORF">PGLA1383_LOCUS4345</name>
</gene>
<name>A0A813DHF4_POLGL</name>
<proteinExistence type="predicted"/>
<evidence type="ECO:0008006" key="3">
    <source>
        <dbReference type="Google" id="ProtNLM"/>
    </source>
</evidence>
<reference evidence="1" key="1">
    <citation type="submission" date="2021-02" db="EMBL/GenBank/DDBJ databases">
        <authorList>
            <person name="Dougan E. K."/>
            <person name="Rhodes N."/>
            <person name="Thang M."/>
            <person name="Chan C."/>
        </authorList>
    </citation>
    <scope>NUCLEOTIDE SEQUENCE</scope>
</reference>
<accession>A0A813DHF4</accession>
<evidence type="ECO:0000313" key="1">
    <source>
        <dbReference type="EMBL" id="CAE8585437.1"/>
    </source>
</evidence>
<dbReference type="EMBL" id="CAJNNV010001639">
    <property type="protein sequence ID" value="CAE8585437.1"/>
    <property type="molecule type" value="Genomic_DNA"/>
</dbReference>
<keyword evidence="2" id="KW-1185">Reference proteome</keyword>
<feature type="non-terminal residue" evidence="1">
    <location>
        <position position="1"/>
    </location>
</feature>